<evidence type="ECO:0000313" key="4">
    <source>
        <dbReference type="Proteomes" id="UP000250006"/>
    </source>
</evidence>
<gene>
    <name evidence="3" type="primary">nudF</name>
    <name evidence="3" type="ORF">NCTC11535_01870</name>
</gene>
<proteinExistence type="predicted"/>
<dbReference type="PROSITE" id="PS51462">
    <property type="entry name" value="NUDIX"/>
    <property type="match status" value="1"/>
</dbReference>
<evidence type="ECO:0000259" key="2">
    <source>
        <dbReference type="PROSITE" id="PS51462"/>
    </source>
</evidence>
<dbReference type="Pfam" id="PF00293">
    <property type="entry name" value="NUDIX"/>
    <property type="match status" value="1"/>
</dbReference>
<organism evidence="3 4">
    <name type="scientific">Actinomyces bovis</name>
    <dbReference type="NCBI Taxonomy" id="1658"/>
    <lineage>
        <taxon>Bacteria</taxon>
        <taxon>Bacillati</taxon>
        <taxon>Actinomycetota</taxon>
        <taxon>Actinomycetes</taxon>
        <taxon>Actinomycetales</taxon>
        <taxon>Actinomycetaceae</taxon>
        <taxon>Actinomyces</taxon>
    </lineage>
</organism>
<keyword evidence="4" id="KW-1185">Reference proteome</keyword>
<dbReference type="Gene3D" id="3.90.79.10">
    <property type="entry name" value="Nucleoside Triphosphate Pyrophosphohydrolase"/>
    <property type="match status" value="1"/>
</dbReference>
<accession>A0ABY1VPW2</accession>
<dbReference type="RefSeq" id="WP_111837061.1">
    <property type="nucleotide sequence ID" value="NZ_UAPQ01000009.1"/>
</dbReference>
<name>A0ABY1VPW2_9ACTO</name>
<dbReference type="InterPro" id="IPR015797">
    <property type="entry name" value="NUDIX_hydrolase-like_dom_sf"/>
</dbReference>
<dbReference type="PANTHER" id="PTHR11839">
    <property type="entry name" value="UDP/ADP-SUGAR PYROPHOSPHATASE"/>
    <property type="match status" value="1"/>
</dbReference>
<sequence length="222" mass="24628">MSELCDQQDQSRELIASERVWSGPIFAVDADQLRLRPQDEPVARQVVLHDNAVAVVALREGQASSQADGAPEVLMICQYRHPMRACLWEIPAGLQDLVGEEPVVAAQRELAEETDLGAQQWDTLVDLYASPGFTTESVRVFLARGLYELPSTERTEREAEEAEFVPTWVPLEQAVQAALEGHLHNCSTVAGLLAADRARIQGFQGLRPVDSPWLRSPVSFER</sequence>
<protein>
    <submittedName>
        <fullName evidence="3">ADP-ribose pyrophosphatase</fullName>
        <ecNumber evidence="3">3.6.1.13</ecNumber>
    </submittedName>
</protein>
<dbReference type="GO" id="GO:0047631">
    <property type="term" value="F:ADP-ribose diphosphatase activity"/>
    <property type="evidence" value="ECO:0007669"/>
    <property type="project" value="UniProtKB-EC"/>
</dbReference>
<dbReference type="PANTHER" id="PTHR11839:SF31">
    <property type="entry name" value="ADP-RIBOSE PYROPHOSPHATASE"/>
    <property type="match status" value="1"/>
</dbReference>
<dbReference type="EC" id="3.6.1.13" evidence="3"/>
<comment type="caution">
    <text evidence="3">The sequence shown here is derived from an EMBL/GenBank/DDBJ whole genome shotgun (WGS) entry which is preliminary data.</text>
</comment>
<dbReference type="SUPFAM" id="SSF55811">
    <property type="entry name" value="Nudix"/>
    <property type="match status" value="1"/>
</dbReference>
<keyword evidence="1 3" id="KW-0378">Hydrolase</keyword>
<dbReference type="InterPro" id="IPR000086">
    <property type="entry name" value="NUDIX_hydrolase_dom"/>
</dbReference>
<dbReference type="Proteomes" id="UP000250006">
    <property type="component" value="Unassembled WGS sequence"/>
</dbReference>
<evidence type="ECO:0000256" key="1">
    <source>
        <dbReference type="ARBA" id="ARBA00022801"/>
    </source>
</evidence>
<feature type="domain" description="Nudix hydrolase" evidence="2">
    <location>
        <begin position="48"/>
        <end position="192"/>
    </location>
</feature>
<dbReference type="EMBL" id="UAPQ01000009">
    <property type="protein sequence ID" value="SPT54166.1"/>
    <property type="molecule type" value="Genomic_DNA"/>
</dbReference>
<reference evidence="3 4" key="1">
    <citation type="submission" date="2018-06" db="EMBL/GenBank/DDBJ databases">
        <authorList>
            <consortium name="Pathogen Informatics"/>
            <person name="Doyle S."/>
        </authorList>
    </citation>
    <scope>NUCLEOTIDE SEQUENCE [LARGE SCALE GENOMIC DNA]</scope>
    <source>
        <strain evidence="3 4">NCTC11535</strain>
    </source>
</reference>
<evidence type="ECO:0000313" key="3">
    <source>
        <dbReference type="EMBL" id="SPT54166.1"/>
    </source>
</evidence>